<dbReference type="AlphaFoldDB" id="A0A6D2L735"/>
<keyword evidence="1" id="KW-1133">Transmembrane helix</keyword>
<reference evidence="2" key="1">
    <citation type="submission" date="2020-01" db="EMBL/GenBank/DDBJ databases">
        <authorList>
            <person name="Mishra B."/>
        </authorList>
    </citation>
    <scope>NUCLEOTIDE SEQUENCE [LARGE SCALE GENOMIC DNA]</scope>
</reference>
<dbReference type="Proteomes" id="UP000467841">
    <property type="component" value="Unassembled WGS sequence"/>
</dbReference>
<keyword evidence="1" id="KW-0812">Transmembrane</keyword>
<keyword evidence="3" id="KW-1185">Reference proteome</keyword>
<evidence type="ECO:0000313" key="3">
    <source>
        <dbReference type="Proteomes" id="UP000467841"/>
    </source>
</evidence>
<proteinExistence type="predicted"/>
<sequence>MSIKASMKGNFSSSCLISSSNLALCASNSCFLNLPGKGRGGLYGGGPAGVSFFFATGLAGWLEFALSALFWLDRALVCLAVSQFLQLDRVLVQGFVPARSSSESSYQHSRLNPPLPRHRCPQRFGVGYLYSGIAPLLSVTAWAYSCGEEDDALEDSMIWTLEVNDSSLECISTSLLFISKNLWLALVKVVGAFPSYPNHELVGYE</sequence>
<feature type="transmembrane region" description="Helical" evidence="1">
    <location>
        <begin position="49"/>
        <end position="72"/>
    </location>
</feature>
<evidence type="ECO:0000256" key="1">
    <source>
        <dbReference type="SAM" id="Phobius"/>
    </source>
</evidence>
<dbReference type="EMBL" id="CACVBM020001874">
    <property type="protein sequence ID" value="CAA7061523.1"/>
    <property type="molecule type" value="Genomic_DNA"/>
</dbReference>
<accession>A0A6D2L735</accession>
<name>A0A6D2L735_9BRAS</name>
<evidence type="ECO:0000313" key="2">
    <source>
        <dbReference type="EMBL" id="CAA7061523.1"/>
    </source>
</evidence>
<comment type="caution">
    <text evidence="2">The sequence shown here is derived from an EMBL/GenBank/DDBJ whole genome shotgun (WGS) entry which is preliminary data.</text>
</comment>
<protein>
    <submittedName>
        <fullName evidence="2">Uncharacterized protein</fullName>
    </submittedName>
</protein>
<organism evidence="2 3">
    <name type="scientific">Microthlaspi erraticum</name>
    <dbReference type="NCBI Taxonomy" id="1685480"/>
    <lineage>
        <taxon>Eukaryota</taxon>
        <taxon>Viridiplantae</taxon>
        <taxon>Streptophyta</taxon>
        <taxon>Embryophyta</taxon>
        <taxon>Tracheophyta</taxon>
        <taxon>Spermatophyta</taxon>
        <taxon>Magnoliopsida</taxon>
        <taxon>eudicotyledons</taxon>
        <taxon>Gunneridae</taxon>
        <taxon>Pentapetalae</taxon>
        <taxon>rosids</taxon>
        <taxon>malvids</taxon>
        <taxon>Brassicales</taxon>
        <taxon>Brassicaceae</taxon>
        <taxon>Coluteocarpeae</taxon>
        <taxon>Microthlaspi</taxon>
    </lineage>
</organism>
<gene>
    <name evidence="2" type="ORF">MERR_LOCUS48759</name>
</gene>
<keyword evidence="1" id="KW-0472">Membrane</keyword>